<reference evidence="1" key="1">
    <citation type="journal article" date="2020" name="mSystems">
        <title>Genome- and Community-Level Interaction Insights into Carbon Utilization and Element Cycling Functions of Hydrothermarchaeota in Hydrothermal Sediment.</title>
        <authorList>
            <person name="Zhou Z."/>
            <person name="Liu Y."/>
            <person name="Xu W."/>
            <person name="Pan J."/>
            <person name="Luo Z.H."/>
            <person name="Li M."/>
        </authorList>
    </citation>
    <scope>NUCLEOTIDE SEQUENCE [LARGE SCALE GENOMIC DNA]</scope>
    <source>
        <strain evidence="1">SpSt-966</strain>
    </source>
</reference>
<accession>A0A7V3RE99</accession>
<gene>
    <name evidence="1" type="ORF">ENX73_02890</name>
</gene>
<dbReference type="EMBL" id="DTPE01000116">
    <property type="protein sequence ID" value="HGE75055.1"/>
    <property type="molecule type" value="Genomic_DNA"/>
</dbReference>
<comment type="caution">
    <text evidence="1">The sequence shown here is derived from an EMBL/GenBank/DDBJ whole genome shotgun (WGS) entry which is preliminary data.</text>
</comment>
<sequence length="464" mass="52111">MKKIILTLLIFLTSATIFGLDFSFYNADLRSAINDVSRTYNVQVILADDVVGTVDVFFQASNFEEALQKLLLTTNYTFAKVGNFYLVGGMNSPDKIRTTLYKPSIIFLKNISPKVAYDLLGTLSRYVLYSQTSNLLLVDADEQTKDEISDLISKIDVSNENRVFYYEIHEMTADEYQRFRQIEQVNKSAILTFSGSSFEIFREVMKIKGTFDIFGNVTIETVGEAKVNLTDPQFAMSIKSEKNTVNVSLLSGVNTVQIAMSDQKNHAVAMTQTNGKNFLIFMGFADNMKDDFAFENYESKKYFEFAIYDNQLSGKVCGHLSYGSTELAIVSDIYLYQTPPSTTGFFVGMEGNLIDQMYGKIMIGLQNMSPAVNLAIKDTTSMGFLKLKGELCDTWNLNGLTPLQFVAGVGFDLWNIEVFGGIRGKVQSAEPYIELSLSYEWIRAKLLWDSNDGYTFGGGIIVDW</sequence>
<evidence type="ECO:0008006" key="2">
    <source>
        <dbReference type="Google" id="ProtNLM"/>
    </source>
</evidence>
<name>A0A7V3RE99_9BACT</name>
<protein>
    <recommendedName>
        <fullName evidence="2">Secretin/TonB short N-terminal domain-containing protein</fullName>
    </recommendedName>
</protein>
<dbReference type="Gene3D" id="3.55.50.30">
    <property type="match status" value="1"/>
</dbReference>
<dbReference type="AlphaFoldDB" id="A0A7V3RE99"/>
<proteinExistence type="predicted"/>
<organism evidence="1">
    <name type="scientific">Mesoaciditoga lauensis</name>
    <dbReference type="NCBI Taxonomy" id="1495039"/>
    <lineage>
        <taxon>Bacteria</taxon>
        <taxon>Thermotogati</taxon>
        <taxon>Thermotogota</taxon>
        <taxon>Thermotogae</taxon>
        <taxon>Mesoaciditogales</taxon>
        <taxon>Mesoaciditogaceae</taxon>
        <taxon>Mesoaciditoga</taxon>
    </lineage>
</organism>
<evidence type="ECO:0000313" key="1">
    <source>
        <dbReference type="EMBL" id="HGE75055.1"/>
    </source>
</evidence>